<gene>
    <name evidence="2" type="ORF">KHZ85_00275</name>
</gene>
<sequence length="92" mass="11060">MNTNSIFHHHNLNSECGEAKEVYRRISNGPLEGFNRKIKDTKRLSRGYFNFDFFRQRILWHARDNALILGIPKTEKEIHNHTYIKRGKYNKK</sequence>
<organism evidence="2 3">
    <name type="scientific">Amedibacillus dolichus</name>
    <dbReference type="NCBI Taxonomy" id="31971"/>
    <lineage>
        <taxon>Bacteria</taxon>
        <taxon>Bacillati</taxon>
        <taxon>Bacillota</taxon>
        <taxon>Erysipelotrichia</taxon>
        <taxon>Erysipelotrichales</taxon>
        <taxon>Erysipelotrichaceae</taxon>
        <taxon>Amedibacillus</taxon>
    </lineage>
</organism>
<protein>
    <submittedName>
        <fullName evidence="2">Transposase</fullName>
    </submittedName>
</protein>
<dbReference type="InterPro" id="IPR002560">
    <property type="entry name" value="Transposase_DDE"/>
</dbReference>
<name>A0A943A227_9FIRM</name>
<evidence type="ECO:0000313" key="3">
    <source>
        <dbReference type="Proteomes" id="UP000753219"/>
    </source>
</evidence>
<dbReference type="RefSeq" id="WP_413561601.1">
    <property type="nucleotide sequence ID" value="NZ_JAXJBO010000059.1"/>
</dbReference>
<proteinExistence type="predicted"/>
<evidence type="ECO:0000313" key="2">
    <source>
        <dbReference type="EMBL" id="MBS4883195.1"/>
    </source>
</evidence>
<comment type="caution">
    <text evidence="2">The sequence shown here is derived from an EMBL/GenBank/DDBJ whole genome shotgun (WGS) entry which is preliminary data.</text>
</comment>
<accession>A0A943A227</accession>
<dbReference type="Proteomes" id="UP000753219">
    <property type="component" value="Unassembled WGS sequence"/>
</dbReference>
<feature type="domain" description="Transposase IS204/IS1001/IS1096/IS1165 DDE" evidence="1">
    <location>
        <begin position="22"/>
        <end position="58"/>
    </location>
</feature>
<dbReference type="EMBL" id="JAGZMZ010000001">
    <property type="protein sequence ID" value="MBS4883195.1"/>
    <property type="molecule type" value="Genomic_DNA"/>
</dbReference>
<dbReference type="AlphaFoldDB" id="A0A943A227"/>
<evidence type="ECO:0000259" key="1">
    <source>
        <dbReference type="Pfam" id="PF01610"/>
    </source>
</evidence>
<dbReference type="Pfam" id="PF01610">
    <property type="entry name" value="DDE_Tnp_ISL3"/>
    <property type="match status" value="1"/>
</dbReference>
<reference evidence="2" key="1">
    <citation type="submission" date="2021-02" db="EMBL/GenBank/DDBJ databases">
        <title>Infant gut strain persistence is associated with maternal origin, phylogeny, and functional potential including surface adhesion and iron acquisition.</title>
        <authorList>
            <person name="Lou Y.C."/>
        </authorList>
    </citation>
    <scope>NUCLEOTIDE SEQUENCE</scope>
    <source>
        <strain evidence="2">L3_108_103G1_dasL3_108_103G1_concoct_2</strain>
    </source>
</reference>